<dbReference type="Gene3D" id="6.10.330.20">
    <property type="match status" value="1"/>
</dbReference>
<reference evidence="9 10" key="1">
    <citation type="journal article" date="2018" name="IMA Fungus">
        <title>IMA Genome-F 10: Nine draft genome sequences of Claviceps purpurea s.lat., including C. arundinis, C. humidiphila, and C. cf. spartinae, pseudomolecules for the pitch canker pathogen Fusarium circinatum, draft genome of Davidsoniella eucalypti, Grosmannia galeiformis, Quambalaria eucalypti, and Teratosphaeria destructans.</title>
        <authorList>
            <person name="Wingfield B.D."/>
            <person name="Liu M."/>
            <person name="Nguyen H.D."/>
            <person name="Lane F.A."/>
            <person name="Morgan S.W."/>
            <person name="De Vos L."/>
            <person name="Wilken P.M."/>
            <person name="Duong T.A."/>
            <person name="Aylward J."/>
            <person name="Coetzee M.P."/>
            <person name="Dadej K."/>
            <person name="De Beer Z.W."/>
            <person name="Findlay W."/>
            <person name="Havenga M."/>
            <person name="Kolarik M."/>
            <person name="Menzies J.G."/>
            <person name="Naidoo K."/>
            <person name="Pochopski O."/>
            <person name="Shoukouhi P."/>
            <person name="Santana Q.C."/>
            <person name="Seifert K.A."/>
            <person name="Soal N."/>
            <person name="Steenkamp E.T."/>
            <person name="Tatham C.T."/>
            <person name="van der Nest M.A."/>
            <person name="Wingfield M.J."/>
        </authorList>
    </citation>
    <scope>NUCLEOTIDE SEQUENCE [LARGE SCALE GENOMIC DNA]</scope>
    <source>
        <strain evidence="9">CMW44962</strain>
    </source>
</reference>
<accession>A0A9W7SJ41</accession>
<comment type="similarity">
    <text evidence="2">Belongs to the universal ribosomal protein uL29 family.</text>
</comment>
<name>A0A9W7SJ41_9PEZI</name>
<reference evidence="9 10" key="2">
    <citation type="journal article" date="2021" name="Curr. Genet.">
        <title>Genetic response to nitrogen starvation in the aggressive Eucalyptus foliar pathogen Teratosphaeria destructans.</title>
        <authorList>
            <person name="Havenga M."/>
            <person name="Wingfield B.D."/>
            <person name="Wingfield M.J."/>
            <person name="Dreyer L.L."/>
            <person name="Roets F."/>
            <person name="Aylward J."/>
        </authorList>
    </citation>
    <scope>NUCLEOTIDE SEQUENCE [LARGE SCALE GENOMIC DNA]</scope>
    <source>
        <strain evidence="9">CMW44962</strain>
    </source>
</reference>
<keyword evidence="5" id="KW-0687">Ribonucleoprotein</keyword>
<organism evidence="9 10">
    <name type="scientific">Teratosphaeria destructans</name>
    <dbReference type="NCBI Taxonomy" id="418781"/>
    <lineage>
        <taxon>Eukaryota</taxon>
        <taxon>Fungi</taxon>
        <taxon>Dikarya</taxon>
        <taxon>Ascomycota</taxon>
        <taxon>Pezizomycotina</taxon>
        <taxon>Dothideomycetes</taxon>
        <taxon>Dothideomycetidae</taxon>
        <taxon>Mycosphaerellales</taxon>
        <taxon>Teratosphaeriaceae</taxon>
        <taxon>Teratosphaeria</taxon>
    </lineage>
</organism>
<dbReference type="GO" id="GO:0003735">
    <property type="term" value="F:structural constituent of ribosome"/>
    <property type="evidence" value="ECO:0007669"/>
    <property type="project" value="InterPro"/>
</dbReference>
<comment type="caution">
    <text evidence="9">The sequence shown here is derived from an EMBL/GenBank/DDBJ whole genome shotgun (WGS) entry which is preliminary data.</text>
</comment>
<dbReference type="InterPro" id="IPR010729">
    <property type="entry name" value="Ribosomal_uL29_mit"/>
</dbReference>
<sequence>PSRAALHTPEELTSHGRAWSVAELRRKDWTDLHRLHWTCVKERNRLATTEATRKSTVGDKRSYGIFEFKERDDVCKATMRAIRHCLTERWYAWENAREAGMDDDEVDLYADPSKGEQAYLPKSEFVDEPVSLGSEDDARTDPSRGIPPPESRSPGGEARP</sequence>
<comment type="subcellular location">
    <subcellularLocation>
        <location evidence="1">Mitochondrion</location>
    </subcellularLocation>
</comment>
<dbReference type="EMBL" id="RIBY02002424">
    <property type="protein sequence ID" value="KAH9815048.1"/>
    <property type="molecule type" value="Genomic_DNA"/>
</dbReference>
<dbReference type="GO" id="GO:0005762">
    <property type="term" value="C:mitochondrial large ribosomal subunit"/>
    <property type="evidence" value="ECO:0007669"/>
    <property type="project" value="TreeGrafter"/>
</dbReference>
<evidence type="ECO:0000256" key="5">
    <source>
        <dbReference type="ARBA" id="ARBA00023274"/>
    </source>
</evidence>
<dbReference type="OrthoDB" id="270763at2759"/>
<protein>
    <recommendedName>
        <fullName evidence="6">Large ribosomal subunit protein uL29m</fullName>
    </recommendedName>
    <alternativeName>
        <fullName evidence="7">54S ribosomal protein L4, mitochondrial</fullName>
    </alternativeName>
</protein>
<dbReference type="AlphaFoldDB" id="A0A9W7SJ41"/>
<gene>
    <name evidence="9" type="ORF">Tdes44962_MAKER10385</name>
</gene>
<evidence type="ECO:0000313" key="9">
    <source>
        <dbReference type="EMBL" id="KAH9815048.1"/>
    </source>
</evidence>
<evidence type="ECO:0000256" key="2">
    <source>
        <dbReference type="ARBA" id="ARBA00009254"/>
    </source>
</evidence>
<feature type="region of interest" description="Disordered" evidence="8">
    <location>
        <begin position="102"/>
        <end position="160"/>
    </location>
</feature>
<evidence type="ECO:0000256" key="1">
    <source>
        <dbReference type="ARBA" id="ARBA00004173"/>
    </source>
</evidence>
<evidence type="ECO:0000313" key="10">
    <source>
        <dbReference type="Proteomes" id="UP001138500"/>
    </source>
</evidence>
<dbReference type="Proteomes" id="UP001138500">
    <property type="component" value="Unassembled WGS sequence"/>
</dbReference>
<keyword evidence="3 9" id="KW-0689">Ribosomal protein</keyword>
<dbReference type="PANTHER" id="PTHR21183">
    <property type="entry name" value="RIBOSOMAL PROTEIN L47, MITOCHONDRIAL-RELATED"/>
    <property type="match status" value="1"/>
</dbReference>
<feature type="non-terminal residue" evidence="9">
    <location>
        <position position="1"/>
    </location>
</feature>
<proteinExistence type="inferred from homology"/>
<keyword evidence="10" id="KW-1185">Reference proteome</keyword>
<dbReference type="Pfam" id="PF06984">
    <property type="entry name" value="MRP-L47"/>
    <property type="match status" value="1"/>
</dbReference>
<dbReference type="GO" id="GO:0032543">
    <property type="term" value="P:mitochondrial translation"/>
    <property type="evidence" value="ECO:0007669"/>
    <property type="project" value="TreeGrafter"/>
</dbReference>
<evidence type="ECO:0000256" key="8">
    <source>
        <dbReference type="SAM" id="MobiDB-lite"/>
    </source>
</evidence>
<dbReference type="PANTHER" id="PTHR21183:SF18">
    <property type="entry name" value="LARGE RIBOSOMAL SUBUNIT PROTEIN UL29M"/>
    <property type="match status" value="1"/>
</dbReference>
<keyword evidence="4" id="KW-0496">Mitochondrion</keyword>
<evidence type="ECO:0000256" key="4">
    <source>
        <dbReference type="ARBA" id="ARBA00023128"/>
    </source>
</evidence>
<evidence type="ECO:0000256" key="7">
    <source>
        <dbReference type="ARBA" id="ARBA00035399"/>
    </source>
</evidence>
<dbReference type="InterPro" id="IPR038340">
    <property type="entry name" value="MRP-L47_sf"/>
</dbReference>
<evidence type="ECO:0000256" key="3">
    <source>
        <dbReference type="ARBA" id="ARBA00022980"/>
    </source>
</evidence>
<evidence type="ECO:0000256" key="6">
    <source>
        <dbReference type="ARBA" id="ARBA00035289"/>
    </source>
</evidence>